<organism evidence="2 4">
    <name type="scientific">Chryseobacterium daecheongense</name>
    <dbReference type="NCBI Taxonomy" id="192389"/>
    <lineage>
        <taxon>Bacteria</taxon>
        <taxon>Pseudomonadati</taxon>
        <taxon>Bacteroidota</taxon>
        <taxon>Flavobacteriia</taxon>
        <taxon>Flavobacteriales</taxon>
        <taxon>Weeksellaceae</taxon>
        <taxon>Chryseobacterium group</taxon>
        <taxon>Chryseobacterium</taxon>
    </lineage>
</organism>
<keyword evidence="1" id="KW-1133">Transmembrane helix</keyword>
<sequence length="205" mass="23404">MLGFKIILYLNNSLLLLCFVLGIIKLKHLDKKEKWYVYYIIFLFIIELINKVFIVFELKNIPVLYPVYIAGEFFILNSLYTKKLGLSKYGLIPLSAIAGIFLIAAQYAGFTIDNDYAKVISNIIIVCLSGYVLIQEIKGSEAVNRFLLVDACIFFYYSVSVFTFIVQHQLAVISQQNASLIWGINNLLSSVVYGALIYKLLRLKK</sequence>
<name>A0A3N0W6G4_9FLAO</name>
<reference evidence="3 5" key="2">
    <citation type="submission" date="2019-03" db="EMBL/GenBank/DDBJ databases">
        <title>Genomic Encyclopedia of Archaeal and Bacterial Type Strains, Phase II (KMG-II): from individual species to whole genera.</title>
        <authorList>
            <person name="Goeker M."/>
        </authorList>
    </citation>
    <scope>NUCLEOTIDE SEQUENCE [LARGE SCALE GENOMIC DNA]</scope>
    <source>
        <strain evidence="3 5">DSM 15235</strain>
    </source>
</reference>
<dbReference type="AlphaFoldDB" id="A0A3N0W6G4"/>
<evidence type="ECO:0000256" key="1">
    <source>
        <dbReference type="SAM" id="Phobius"/>
    </source>
</evidence>
<protein>
    <recommendedName>
        <fullName evidence="6">YhhN-like protein</fullName>
    </recommendedName>
</protein>
<reference evidence="2" key="1">
    <citation type="submission" date="2018-11" db="EMBL/GenBank/DDBJ databases">
        <title>Proposal to divide the Flavobacteriaceae and reorganize its genera based on Amino Acid Identity values calculated from whole genome sequences.</title>
        <authorList>
            <person name="Nicholson A.C."/>
            <person name="Gulvik C.A."/>
            <person name="Whitney A.M."/>
            <person name="Humrighouse B.W."/>
            <person name="Bell M."/>
            <person name="Holmes B."/>
            <person name="Steigerwalt A."/>
            <person name="Villarma A."/>
            <person name="Sheth M."/>
            <person name="Batra D."/>
            <person name="Pryor J."/>
            <person name="Bernardet J.-F."/>
            <person name="Hugo C."/>
            <person name="Kampfer P."/>
            <person name="Newman J."/>
            <person name="Mcquiston J.R."/>
        </authorList>
    </citation>
    <scope>NUCLEOTIDE SEQUENCE</scope>
    <source>
        <strain evidence="2">DSM 15235</strain>
    </source>
</reference>
<feature type="transmembrane region" description="Helical" evidence="1">
    <location>
        <begin position="62"/>
        <end position="79"/>
    </location>
</feature>
<feature type="transmembrane region" description="Helical" evidence="1">
    <location>
        <begin position="179"/>
        <end position="201"/>
    </location>
</feature>
<dbReference type="EMBL" id="SOQW01000001">
    <property type="protein sequence ID" value="TDX94377.1"/>
    <property type="molecule type" value="Genomic_DNA"/>
</dbReference>
<dbReference type="EMBL" id="RJTX01000001">
    <property type="protein sequence ID" value="ROI00640.1"/>
    <property type="molecule type" value="Genomic_DNA"/>
</dbReference>
<feature type="transmembrane region" description="Helical" evidence="1">
    <location>
        <begin position="6"/>
        <end position="24"/>
    </location>
</feature>
<keyword evidence="5" id="KW-1185">Reference proteome</keyword>
<evidence type="ECO:0000313" key="2">
    <source>
        <dbReference type="EMBL" id="ROI00640.1"/>
    </source>
</evidence>
<feature type="transmembrane region" description="Helical" evidence="1">
    <location>
        <begin position="146"/>
        <end position="167"/>
    </location>
</feature>
<gene>
    <name evidence="3" type="ORF">BCF50_0141</name>
    <name evidence="2" type="ORF">EGI05_07095</name>
</gene>
<evidence type="ECO:0000313" key="4">
    <source>
        <dbReference type="Proteomes" id="UP000269375"/>
    </source>
</evidence>
<evidence type="ECO:0000313" key="3">
    <source>
        <dbReference type="EMBL" id="TDX94377.1"/>
    </source>
</evidence>
<comment type="caution">
    <text evidence="2">The sequence shown here is derived from an EMBL/GenBank/DDBJ whole genome shotgun (WGS) entry which is preliminary data.</text>
</comment>
<evidence type="ECO:0000313" key="5">
    <source>
        <dbReference type="Proteomes" id="UP000295709"/>
    </source>
</evidence>
<dbReference type="Proteomes" id="UP000295709">
    <property type="component" value="Unassembled WGS sequence"/>
</dbReference>
<keyword evidence="1" id="KW-0812">Transmembrane</keyword>
<dbReference type="Proteomes" id="UP000269375">
    <property type="component" value="Unassembled WGS sequence"/>
</dbReference>
<evidence type="ECO:0008006" key="6">
    <source>
        <dbReference type="Google" id="ProtNLM"/>
    </source>
</evidence>
<feature type="transmembrane region" description="Helical" evidence="1">
    <location>
        <begin position="91"/>
        <end position="110"/>
    </location>
</feature>
<dbReference type="RefSeq" id="WP_123262335.1">
    <property type="nucleotide sequence ID" value="NZ_RJTX01000001.1"/>
</dbReference>
<feature type="transmembrane region" description="Helical" evidence="1">
    <location>
        <begin position="116"/>
        <end position="134"/>
    </location>
</feature>
<dbReference type="OrthoDB" id="1261025at2"/>
<accession>A0A3N0W6G4</accession>
<feature type="transmembrane region" description="Helical" evidence="1">
    <location>
        <begin position="36"/>
        <end position="56"/>
    </location>
</feature>
<keyword evidence="1" id="KW-0472">Membrane</keyword>
<proteinExistence type="predicted"/>